<evidence type="ECO:0000256" key="4">
    <source>
        <dbReference type="SAM" id="MobiDB-lite"/>
    </source>
</evidence>
<dbReference type="PANTHER" id="PTHR34220:SF9">
    <property type="entry name" value="SIGNAL TRANSDUCTION HISTIDINE KINASE INTERNAL REGION DOMAIN-CONTAINING PROTEIN"/>
    <property type="match status" value="1"/>
</dbReference>
<keyword evidence="5" id="KW-0812">Transmembrane</keyword>
<keyword evidence="5" id="KW-0472">Membrane</keyword>
<feature type="compositionally biased region" description="Basic and acidic residues" evidence="4">
    <location>
        <begin position="157"/>
        <end position="166"/>
    </location>
</feature>
<dbReference type="Gene3D" id="3.30.565.10">
    <property type="entry name" value="Histidine kinase-like ATPase, C-terminal domain"/>
    <property type="match status" value="1"/>
</dbReference>
<evidence type="ECO:0000256" key="1">
    <source>
        <dbReference type="ARBA" id="ARBA00000085"/>
    </source>
</evidence>
<evidence type="ECO:0000256" key="5">
    <source>
        <dbReference type="SAM" id="Phobius"/>
    </source>
</evidence>
<evidence type="ECO:0000259" key="6">
    <source>
        <dbReference type="PROSITE" id="PS50109"/>
    </source>
</evidence>
<protein>
    <recommendedName>
        <fullName evidence="2">histidine kinase</fullName>
        <ecNumber evidence="2">2.7.13.3</ecNumber>
    </recommendedName>
</protein>
<keyword evidence="3" id="KW-0175">Coiled coil</keyword>
<dbReference type="GO" id="GO:0016020">
    <property type="term" value="C:membrane"/>
    <property type="evidence" value="ECO:0007669"/>
    <property type="project" value="InterPro"/>
</dbReference>
<dbReference type="HOGENOM" id="CLU_020473_1_1_4"/>
<dbReference type="Proteomes" id="UP000007883">
    <property type="component" value="Chromosome"/>
</dbReference>
<name>I0HR57_RUBGI</name>
<evidence type="ECO:0000256" key="3">
    <source>
        <dbReference type="SAM" id="Coils"/>
    </source>
</evidence>
<dbReference type="InterPro" id="IPR004358">
    <property type="entry name" value="Sig_transdc_His_kin-like_C"/>
</dbReference>
<dbReference type="Pfam" id="PF02518">
    <property type="entry name" value="HATPase_c"/>
    <property type="match status" value="1"/>
</dbReference>
<organism evidence="7 8">
    <name type="scientific">Rubrivivax gelatinosus (strain NBRC 100245 / IL144)</name>
    <dbReference type="NCBI Taxonomy" id="983917"/>
    <lineage>
        <taxon>Bacteria</taxon>
        <taxon>Pseudomonadati</taxon>
        <taxon>Pseudomonadota</taxon>
        <taxon>Betaproteobacteria</taxon>
        <taxon>Burkholderiales</taxon>
        <taxon>Sphaerotilaceae</taxon>
        <taxon>Rubrivivax</taxon>
    </lineage>
</organism>
<dbReference type="InterPro" id="IPR036890">
    <property type="entry name" value="HATPase_C_sf"/>
</dbReference>
<evidence type="ECO:0000313" key="7">
    <source>
        <dbReference type="EMBL" id="BAL95494.1"/>
    </source>
</evidence>
<feature type="transmembrane region" description="Helical" evidence="5">
    <location>
        <begin position="38"/>
        <end position="57"/>
    </location>
</feature>
<dbReference type="EC" id="2.7.13.3" evidence="2"/>
<evidence type="ECO:0000256" key="2">
    <source>
        <dbReference type="ARBA" id="ARBA00012438"/>
    </source>
</evidence>
<dbReference type="SMART" id="SM00387">
    <property type="entry name" value="HATPase_c"/>
    <property type="match status" value="1"/>
</dbReference>
<dbReference type="STRING" id="983917.RGE_21530"/>
<dbReference type="AlphaFoldDB" id="I0HR57"/>
<keyword evidence="5" id="KW-1133">Transmembrane helix</keyword>
<feature type="transmembrane region" description="Helical" evidence="5">
    <location>
        <begin position="102"/>
        <end position="122"/>
    </location>
</feature>
<accession>I0HR57</accession>
<dbReference type="EMBL" id="AP012320">
    <property type="protein sequence ID" value="BAL95494.1"/>
    <property type="molecule type" value="Genomic_DNA"/>
</dbReference>
<dbReference type="InterPro" id="IPR003594">
    <property type="entry name" value="HATPase_dom"/>
</dbReference>
<keyword evidence="8" id="KW-1185">Reference proteome</keyword>
<keyword evidence="7" id="KW-0418">Kinase</keyword>
<sequence>MTALDQPLPAELTGRDHGWFTRYRRWPVFSPAWARGRLWRMALILGSVFVVLVLTVLTNDNPADRPWPGIAELVLTLTGPALLGPALGVWVRRQRWDDRREWWALVLAILAVVAATQAFHAWGAEPLKQFIAERTGNVDEHGKRRRIVMLIGMTIRSPDDEAEPHSGTRGSDPDDPASQISNFVTRAGVAFLLAGGLGLRGLRREREGLAALARERALAEAQAQRREAELRLSVLAAQVEPHFLFNTLAGVRSAIATDPARAAEMIDRLVEYLRAAIPRLRSDGSAQATVGGQFEIVRAYLGLMAARMPRLGWSVQAEEPLLRHRFPPLMLISLAENAVKHGVEPKIGPARVDVRAERSEDGRLALVVEDDGAGFGASAAGTGLGLANIRERLAQLYGDRAALTLKARPGGGVSATITVPLEEAEA</sequence>
<evidence type="ECO:0000313" key="8">
    <source>
        <dbReference type="Proteomes" id="UP000007883"/>
    </source>
</evidence>
<comment type="catalytic activity">
    <reaction evidence="1">
        <text>ATP + protein L-histidine = ADP + protein N-phospho-L-histidine.</text>
        <dbReference type="EC" id="2.7.13.3"/>
    </reaction>
</comment>
<dbReference type="eggNOG" id="COG2972">
    <property type="taxonomic scope" value="Bacteria"/>
</dbReference>
<proteinExistence type="predicted"/>
<reference evidence="7 8" key="1">
    <citation type="journal article" date="2012" name="J. Bacteriol.">
        <title>Complete genome sequence of phototrophic betaproteobacterium Rubrivivax gelatinosus IL144.</title>
        <authorList>
            <person name="Nagashima S."/>
            <person name="Kamimura A."/>
            <person name="Shimizu T."/>
            <person name="Nakamura-isaki S."/>
            <person name="Aono E."/>
            <person name="Sakamoto K."/>
            <person name="Ichikawa N."/>
            <person name="Nakazawa H."/>
            <person name="Sekine M."/>
            <person name="Yamazaki S."/>
            <person name="Fujita N."/>
            <person name="Shimada K."/>
            <person name="Hanada S."/>
            <person name="Nagashima K.V.P."/>
        </authorList>
    </citation>
    <scope>NUCLEOTIDE SEQUENCE [LARGE SCALE GENOMIC DNA]</scope>
    <source>
        <strain evidence="8">NBRC 100245 / IL144</strain>
    </source>
</reference>
<feature type="transmembrane region" description="Helical" evidence="5">
    <location>
        <begin position="69"/>
        <end position="90"/>
    </location>
</feature>
<dbReference type="KEGG" id="rge:RGE_21530"/>
<dbReference type="SUPFAM" id="SSF55874">
    <property type="entry name" value="ATPase domain of HSP90 chaperone/DNA topoisomerase II/histidine kinase"/>
    <property type="match status" value="1"/>
</dbReference>
<gene>
    <name evidence="7" type="ordered locus">RGE_21530</name>
</gene>
<dbReference type="PROSITE" id="PS50109">
    <property type="entry name" value="HIS_KIN"/>
    <property type="match status" value="1"/>
</dbReference>
<dbReference type="InterPro" id="IPR050640">
    <property type="entry name" value="Bact_2-comp_sensor_kinase"/>
</dbReference>
<dbReference type="PRINTS" id="PR00344">
    <property type="entry name" value="BCTRLSENSOR"/>
</dbReference>
<dbReference type="PANTHER" id="PTHR34220">
    <property type="entry name" value="SENSOR HISTIDINE KINASE YPDA"/>
    <property type="match status" value="1"/>
</dbReference>
<dbReference type="InterPro" id="IPR005467">
    <property type="entry name" value="His_kinase_dom"/>
</dbReference>
<dbReference type="GO" id="GO:0000155">
    <property type="term" value="F:phosphorelay sensor kinase activity"/>
    <property type="evidence" value="ECO:0007669"/>
    <property type="project" value="InterPro"/>
</dbReference>
<keyword evidence="7" id="KW-0808">Transferase</keyword>
<feature type="coiled-coil region" evidence="3">
    <location>
        <begin position="202"/>
        <end position="238"/>
    </location>
</feature>
<feature type="domain" description="Histidine kinase" evidence="6">
    <location>
        <begin position="330"/>
        <end position="423"/>
    </location>
</feature>
<dbReference type="PATRIC" id="fig|983917.3.peg.2083"/>
<dbReference type="InterPro" id="IPR010559">
    <property type="entry name" value="Sig_transdc_His_kin_internal"/>
</dbReference>
<dbReference type="Pfam" id="PF06580">
    <property type="entry name" value="His_kinase"/>
    <property type="match status" value="1"/>
</dbReference>
<feature type="region of interest" description="Disordered" evidence="4">
    <location>
        <begin position="157"/>
        <end position="179"/>
    </location>
</feature>